<feature type="domain" description="GHMP kinase N-terminal" evidence="7">
    <location>
        <begin position="75"/>
        <end position="169"/>
    </location>
</feature>
<dbReference type="PRINTS" id="PR00959">
    <property type="entry name" value="MEVGALKINASE"/>
</dbReference>
<evidence type="ECO:0000256" key="1">
    <source>
        <dbReference type="ARBA" id="ARBA00005017"/>
    </source>
</evidence>
<dbReference type="Proteomes" id="UP000247569">
    <property type="component" value="Unassembled WGS sequence"/>
</dbReference>
<proteinExistence type="predicted"/>
<organism evidence="9 10">
    <name type="scientific">Nocardia tenerifensis</name>
    <dbReference type="NCBI Taxonomy" id="228006"/>
    <lineage>
        <taxon>Bacteria</taxon>
        <taxon>Bacillati</taxon>
        <taxon>Actinomycetota</taxon>
        <taxon>Actinomycetes</taxon>
        <taxon>Mycobacteriales</taxon>
        <taxon>Nocardiaceae</taxon>
        <taxon>Nocardia</taxon>
    </lineage>
</organism>
<dbReference type="RefSeq" id="WP_040742866.1">
    <property type="nucleotide sequence ID" value="NZ_QJKF01000008.1"/>
</dbReference>
<evidence type="ECO:0000259" key="7">
    <source>
        <dbReference type="Pfam" id="PF00288"/>
    </source>
</evidence>
<dbReference type="InterPro" id="IPR014721">
    <property type="entry name" value="Ribsml_uS5_D2-typ_fold_subgr"/>
</dbReference>
<dbReference type="Gene3D" id="3.30.70.890">
    <property type="entry name" value="GHMP kinase, C-terminal domain"/>
    <property type="match status" value="1"/>
</dbReference>
<dbReference type="GO" id="GO:0005524">
    <property type="term" value="F:ATP binding"/>
    <property type="evidence" value="ECO:0007669"/>
    <property type="project" value="UniProtKB-KW"/>
</dbReference>
<dbReference type="SUPFAM" id="SSF54211">
    <property type="entry name" value="Ribosomal protein S5 domain 2-like"/>
    <property type="match status" value="1"/>
</dbReference>
<dbReference type="EC" id="2.7.4.2" evidence="2"/>
<dbReference type="InterPro" id="IPR006204">
    <property type="entry name" value="GHMP_kinase_N_dom"/>
</dbReference>
<dbReference type="OrthoDB" id="1522677at2"/>
<dbReference type="EMBL" id="QJKF01000008">
    <property type="protein sequence ID" value="PXX61768.1"/>
    <property type="molecule type" value="Genomic_DNA"/>
</dbReference>
<keyword evidence="10" id="KW-1185">Reference proteome</keyword>
<dbReference type="InterPro" id="IPR005917">
    <property type="entry name" value="Pmev_kinase_bact"/>
</dbReference>
<evidence type="ECO:0000256" key="2">
    <source>
        <dbReference type="ARBA" id="ARBA00012958"/>
    </source>
</evidence>
<dbReference type="AlphaFoldDB" id="A0A318JXR1"/>
<dbReference type="Pfam" id="PF00288">
    <property type="entry name" value="GHMP_kinases_N"/>
    <property type="match status" value="1"/>
</dbReference>
<dbReference type="InterPro" id="IPR036554">
    <property type="entry name" value="GHMP_kinase_C_sf"/>
</dbReference>
<evidence type="ECO:0000259" key="8">
    <source>
        <dbReference type="Pfam" id="PF08544"/>
    </source>
</evidence>
<keyword evidence="5 9" id="KW-0418">Kinase</keyword>
<keyword evidence="4" id="KW-0547">Nucleotide-binding</keyword>
<keyword evidence="6" id="KW-0067">ATP-binding</keyword>
<dbReference type="InterPro" id="IPR013750">
    <property type="entry name" value="GHMP_kinase_C_dom"/>
</dbReference>
<dbReference type="GO" id="GO:0004631">
    <property type="term" value="F:phosphomevalonate kinase activity"/>
    <property type="evidence" value="ECO:0007669"/>
    <property type="project" value="UniProtKB-EC"/>
</dbReference>
<evidence type="ECO:0000256" key="4">
    <source>
        <dbReference type="ARBA" id="ARBA00022741"/>
    </source>
</evidence>
<keyword evidence="3" id="KW-0808">Transferase</keyword>
<comment type="pathway">
    <text evidence="1">Isoprenoid biosynthesis; isopentenyl diphosphate biosynthesis via mevalonate pathway; isopentenyl diphosphate from (R)-mevalonate: step 2/3.</text>
</comment>
<feature type="domain" description="GHMP kinase C-terminal" evidence="8">
    <location>
        <begin position="263"/>
        <end position="337"/>
    </location>
</feature>
<dbReference type="UniPathway" id="UPA00057">
    <property type="reaction ID" value="UER00099"/>
</dbReference>
<evidence type="ECO:0000256" key="6">
    <source>
        <dbReference type="ARBA" id="ARBA00022840"/>
    </source>
</evidence>
<dbReference type="Gene3D" id="3.30.230.10">
    <property type="match status" value="1"/>
</dbReference>
<evidence type="ECO:0000313" key="10">
    <source>
        <dbReference type="Proteomes" id="UP000247569"/>
    </source>
</evidence>
<gene>
    <name evidence="9" type="ORF">DFR70_108326</name>
</gene>
<evidence type="ECO:0000313" key="9">
    <source>
        <dbReference type="EMBL" id="PXX61768.1"/>
    </source>
</evidence>
<comment type="caution">
    <text evidence="9">The sequence shown here is derived from an EMBL/GenBank/DDBJ whole genome shotgun (WGS) entry which is preliminary data.</text>
</comment>
<dbReference type="NCBIfam" id="TIGR01220">
    <property type="entry name" value="Pmev_kin_Gr_pos"/>
    <property type="match status" value="1"/>
</dbReference>
<reference evidence="9 10" key="1">
    <citation type="submission" date="2018-05" db="EMBL/GenBank/DDBJ databases">
        <title>Genomic Encyclopedia of Type Strains, Phase IV (KMG-IV): sequencing the most valuable type-strain genomes for metagenomic binning, comparative biology and taxonomic classification.</title>
        <authorList>
            <person name="Goeker M."/>
        </authorList>
    </citation>
    <scope>NUCLEOTIDE SEQUENCE [LARGE SCALE GENOMIC DNA]</scope>
    <source>
        <strain evidence="9 10">DSM 44704</strain>
    </source>
</reference>
<evidence type="ECO:0000256" key="5">
    <source>
        <dbReference type="ARBA" id="ARBA00022777"/>
    </source>
</evidence>
<dbReference type="InterPro" id="IPR020568">
    <property type="entry name" value="Ribosomal_Su5_D2-typ_SF"/>
</dbReference>
<sequence length="353" mass="37668">MIACRAPGKLYIAGEYAVIEPGFPAVLIAVDRYTTAHVAEADATAVTSDLFGDKLISLERVDGRLVAPTCDGLDYVTSAIWVVERLLTELGHPVRQFRLRLTSALHDGRGMKYGLGSSAAVTVATIAALARFHGLRLELMDRYRLAMLATIRVAPDCSGGDVAASTWGGWISYRGPDRGTLSRRLRRDGVEVLLRENWPGLSVKALPTPTSARVVAGWTGHPATTRAEAGVIVGDDSCAGFRAASRDCVDRLSAAIEDDDPMRIREQLRRARLLLEKLDTATGLGIMTPELAGLCAIAESVGAVAKPSGAGGGDCGIALVTSDAQLTQLRDRWRAGGIQPLPLHTHPTEQDQP</sequence>
<dbReference type="PANTHER" id="PTHR31814:SF2">
    <property type="entry name" value="PHOSPHOMEVALONATE KINASE"/>
    <property type="match status" value="1"/>
</dbReference>
<name>A0A318JXR1_9NOCA</name>
<evidence type="ECO:0000256" key="3">
    <source>
        <dbReference type="ARBA" id="ARBA00022679"/>
    </source>
</evidence>
<dbReference type="PANTHER" id="PTHR31814">
    <property type="match status" value="1"/>
</dbReference>
<accession>A0A318JXR1</accession>
<dbReference type="Pfam" id="PF08544">
    <property type="entry name" value="GHMP_kinases_C"/>
    <property type="match status" value="1"/>
</dbReference>
<dbReference type="GO" id="GO:0019287">
    <property type="term" value="P:isopentenyl diphosphate biosynthetic process, mevalonate pathway"/>
    <property type="evidence" value="ECO:0007669"/>
    <property type="project" value="UniProtKB-UniPathway"/>
</dbReference>
<dbReference type="InterPro" id="IPR035102">
    <property type="entry name" value="Phosphomevalonate_kinase"/>
</dbReference>
<dbReference type="SUPFAM" id="SSF55060">
    <property type="entry name" value="GHMP Kinase, C-terminal domain"/>
    <property type="match status" value="1"/>
</dbReference>
<protein>
    <recommendedName>
        <fullName evidence="2">phosphomevalonate kinase</fullName>
        <ecNumber evidence="2">2.7.4.2</ecNumber>
    </recommendedName>
</protein>